<keyword evidence="4" id="KW-1185">Reference proteome</keyword>
<evidence type="ECO:0000313" key="3">
    <source>
        <dbReference type="EMBL" id="OQP44715.1"/>
    </source>
</evidence>
<sequence>MQVKADLTSKSIPVINGLRGLAASMVCIFHFVVPAGYIHNTEVRDFFDYGKLGVYIFFVISGVVIPLSMIRNAYGYRNWGTFMMKRTVRLEPPYLATIVLALIYFQVRKLAPTSVALEVPLSLKNVLLHLGYLVPFFNGEWILKHFWTLGVEFQYYLILSLLLPFVSGGNKIYRYCFYLIFLGAPFLLSTYLFIPVYAPVFLVGILYALWKTDLIESREYFILTLLCIAVGIMTSPMSRSITALLTILVINFFPYVTNSVFEFLGKISYSLYLLHPLTGKSLINVLSYKYKAGYQVTVLIIAGYILSVISAYVFYRIVEKPFQRLSGKIKYNRTFIPVKKQHI</sequence>
<feature type="transmembrane region" description="Helical" evidence="1">
    <location>
        <begin position="21"/>
        <end position="40"/>
    </location>
</feature>
<keyword evidence="1" id="KW-1133">Transmembrane helix</keyword>
<organism evidence="3 4">
    <name type="scientific">Niastella yeongjuensis</name>
    <dbReference type="NCBI Taxonomy" id="354355"/>
    <lineage>
        <taxon>Bacteria</taxon>
        <taxon>Pseudomonadati</taxon>
        <taxon>Bacteroidota</taxon>
        <taxon>Chitinophagia</taxon>
        <taxon>Chitinophagales</taxon>
        <taxon>Chitinophagaceae</taxon>
        <taxon>Niastella</taxon>
    </lineage>
</organism>
<keyword evidence="1" id="KW-0472">Membrane</keyword>
<feature type="transmembrane region" description="Helical" evidence="1">
    <location>
        <begin position="155"/>
        <end position="173"/>
    </location>
</feature>
<dbReference type="EMBL" id="LVXG01000034">
    <property type="protein sequence ID" value="OQP44715.1"/>
    <property type="molecule type" value="Genomic_DNA"/>
</dbReference>
<feature type="transmembrane region" description="Helical" evidence="1">
    <location>
        <begin position="220"/>
        <end position="237"/>
    </location>
</feature>
<dbReference type="PANTHER" id="PTHR23028">
    <property type="entry name" value="ACETYLTRANSFERASE"/>
    <property type="match status" value="1"/>
</dbReference>
<name>A0A1V9EFL3_9BACT</name>
<evidence type="ECO:0000313" key="4">
    <source>
        <dbReference type="Proteomes" id="UP000192610"/>
    </source>
</evidence>
<dbReference type="PANTHER" id="PTHR23028:SF53">
    <property type="entry name" value="ACYL_TRANSF_3 DOMAIN-CONTAINING PROTEIN"/>
    <property type="match status" value="1"/>
</dbReference>
<dbReference type="GO" id="GO:0016020">
    <property type="term" value="C:membrane"/>
    <property type="evidence" value="ECO:0007669"/>
    <property type="project" value="TreeGrafter"/>
</dbReference>
<dbReference type="AlphaFoldDB" id="A0A1V9EFL3"/>
<dbReference type="InterPro" id="IPR050879">
    <property type="entry name" value="Acyltransferase_3"/>
</dbReference>
<dbReference type="STRING" id="354355.SAMN05660816_03510"/>
<proteinExistence type="predicted"/>
<dbReference type="Pfam" id="PF01757">
    <property type="entry name" value="Acyl_transf_3"/>
    <property type="match status" value="1"/>
</dbReference>
<feature type="transmembrane region" description="Helical" evidence="1">
    <location>
        <begin position="90"/>
        <end position="107"/>
    </location>
</feature>
<feature type="transmembrane region" description="Helical" evidence="1">
    <location>
        <begin position="294"/>
        <end position="315"/>
    </location>
</feature>
<dbReference type="InterPro" id="IPR002656">
    <property type="entry name" value="Acyl_transf_3_dom"/>
</dbReference>
<keyword evidence="1" id="KW-0812">Transmembrane</keyword>
<feature type="transmembrane region" description="Helical" evidence="1">
    <location>
        <begin position="243"/>
        <end position="264"/>
    </location>
</feature>
<comment type="caution">
    <text evidence="3">The sequence shown here is derived from an EMBL/GenBank/DDBJ whole genome shotgun (WGS) entry which is preliminary data.</text>
</comment>
<dbReference type="Proteomes" id="UP000192610">
    <property type="component" value="Unassembled WGS sequence"/>
</dbReference>
<feature type="transmembrane region" description="Helical" evidence="1">
    <location>
        <begin position="179"/>
        <end position="208"/>
    </location>
</feature>
<dbReference type="GO" id="GO:0016747">
    <property type="term" value="F:acyltransferase activity, transferring groups other than amino-acyl groups"/>
    <property type="evidence" value="ECO:0007669"/>
    <property type="project" value="InterPro"/>
</dbReference>
<feature type="transmembrane region" description="Helical" evidence="1">
    <location>
        <begin position="52"/>
        <end position="70"/>
    </location>
</feature>
<reference evidence="4" key="1">
    <citation type="submission" date="2016-04" db="EMBL/GenBank/DDBJ databases">
        <authorList>
            <person name="Chen L."/>
            <person name="Zhuang W."/>
            <person name="Wang G."/>
        </authorList>
    </citation>
    <scope>NUCLEOTIDE SEQUENCE [LARGE SCALE GENOMIC DNA]</scope>
    <source>
        <strain evidence="4">17621</strain>
    </source>
</reference>
<gene>
    <name evidence="3" type="ORF">A4H97_10150</name>
</gene>
<dbReference type="GO" id="GO:0000271">
    <property type="term" value="P:polysaccharide biosynthetic process"/>
    <property type="evidence" value="ECO:0007669"/>
    <property type="project" value="TreeGrafter"/>
</dbReference>
<evidence type="ECO:0000259" key="2">
    <source>
        <dbReference type="Pfam" id="PF01757"/>
    </source>
</evidence>
<accession>A0A1V9EFL3</accession>
<feature type="domain" description="Acyltransferase 3" evidence="2">
    <location>
        <begin position="15"/>
        <end position="316"/>
    </location>
</feature>
<protein>
    <recommendedName>
        <fullName evidence="2">Acyltransferase 3 domain-containing protein</fullName>
    </recommendedName>
</protein>
<evidence type="ECO:0000256" key="1">
    <source>
        <dbReference type="SAM" id="Phobius"/>
    </source>
</evidence>